<dbReference type="InterPro" id="IPR001107">
    <property type="entry name" value="Band_7"/>
</dbReference>
<dbReference type="SUPFAM" id="SSF117892">
    <property type="entry name" value="Band 7/SPFH domain"/>
    <property type="match status" value="1"/>
</dbReference>
<dbReference type="PANTHER" id="PTHR43446:SF1">
    <property type="entry name" value="BAND 7 DOMAIN-CONTAINING PROTEIN"/>
    <property type="match status" value="1"/>
</dbReference>
<gene>
    <name evidence="4" type="ORF">IPJ48_20905</name>
</gene>
<feature type="transmembrane region" description="Helical" evidence="2">
    <location>
        <begin position="47"/>
        <end position="76"/>
    </location>
</feature>
<evidence type="ECO:0000259" key="3">
    <source>
        <dbReference type="SMART" id="SM00244"/>
    </source>
</evidence>
<keyword evidence="2" id="KW-0812">Transmembrane</keyword>
<protein>
    <submittedName>
        <fullName evidence="4">SPFH domain-containing protein</fullName>
    </submittedName>
</protein>
<dbReference type="InterPro" id="IPR036013">
    <property type="entry name" value="Band_7/SPFH_dom_sf"/>
</dbReference>
<feature type="domain" description="Band 7" evidence="3">
    <location>
        <begin position="60"/>
        <end position="224"/>
    </location>
</feature>
<dbReference type="CDD" id="cd03402">
    <property type="entry name" value="SPFH_like_u2"/>
    <property type="match status" value="1"/>
</dbReference>
<dbReference type="GO" id="GO:0016020">
    <property type="term" value="C:membrane"/>
    <property type="evidence" value="ECO:0007669"/>
    <property type="project" value="UniProtKB-SubCell"/>
</dbReference>
<evidence type="ECO:0000256" key="2">
    <source>
        <dbReference type="SAM" id="Phobius"/>
    </source>
</evidence>
<proteinExistence type="predicted"/>
<name>A0A9D7FAR3_9RHOO</name>
<dbReference type="AlphaFoldDB" id="A0A9D7FAR3"/>
<dbReference type="Gene3D" id="3.30.479.30">
    <property type="entry name" value="Band 7 domain"/>
    <property type="match status" value="1"/>
</dbReference>
<evidence type="ECO:0000313" key="5">
    <source>
        <dbReference type="Proteomes" id="UP000886602"/>
    </source>
</evidence>
<dbReference type="Pfam" id="PF01145">
    <property type="entry name" value="Band_7"/>
    <property type="match status" value="1"/>
</dbReference>
<keyword evidence="2" id="KW-0472">Membrane</keyword>
<feature type="transmembrane region" description="Helical" evidence="2">
    <location>
        <begin position="12"/>
        <end position="35"/>
    </location>
</feature>
<keyword evidence="2" id="KW-1133">Transmembrane helix</keyword>
<comment type="caution">
    <text evidence="4">The sequence shown here is derived from an EMBL/GenBank/DDBJ whole genome shotgun (WGS) entry which is preliminary data.</text>
</comment>
<organism evidence="4 5">
    <name type="scientific">Candidatus Propionivibrio dominans</name>
    <dbReference type="NCBI Taxonomy" id="2954373"/>
    <lineage>
        <taxon>Bacteria</taxon>
        <taxon>Pseudomonadati</taxon>
        <taxon>Pseudomonadota</taxon>
        <taxon>Betaproteobacteria</taxon>
        <taxon>Rhodocyclales</taxon>
        <taxon>Rhodocyclaceae</taxon>
        <taxon>Propionivibrio</taxon>
    </lineage>
</organism>
<sequence>MSDQAIMEKEAHYISGWLALLLWLLALAGAVWLFLGSVLRHGEPPVLAVLGILLLGFLAKGFVILQPNIAGVLIFFGRYSGTIREGGFFWYNPFSKRQNISLRVVNLNTPTLKVNDMAGNPIEVAAVIAWRVNDTAKASFEVDNYASFLAIQGESAIRAVTSTRFYDGDQHGRNSLRGDLVAVAQMLSETIQSHVELAGLEIIEAKITHLAYAPEIASAMLRRQQAAAVIAARQLIVEGAVGMVKMALDKLQAEGVVTLSDADRVHLTSNLLTVLVSESETQPVLSVSRS</sequence>
<dbReference type="Proteomes" id="UP000886602">
    <property type="component" value="Unassembled WGS sequence"/>
</dbReference>
<evidence type="ECO:0000256" key="1">
    <source>
        <dbReference type="ARBA" id="ARBA00004167"/>
    </source>
</evidence>
<comment type="subcellular location">
    <subcellularLocation>
        <location evidence="1">Membrane</location>
        <topology evidence="1">Single-pass membrane protein</topology>
    </subcellularLocation>
</comment>
<evidence type="ECO:0000313" key="4">
    <source>
        <dbReference type="EMBL" id="MBK7425335.1"/>
    </source>
</evidence>
<accession>A0A9D7FAR3</accession>
<dbReference type="PANTHER" id="PTHR43446">
    <property type="entry name" value="MEMBRANE PROTEIN-RELATED"/>
    <property type="match status" value="1"/>
</dbReference>
<dbReference type="EMBL" id="JADJNC010000067">
    <property type="protein sequence ID" value="MBK7425335.1"/>
    <property type="molecule type" value="Genomic_DNA"/>
</dbReference>
<reference evidence="4" key="1">
    <citation type="submission" date="2020-10" db="EMBL/GenBank/DDBJ databases">
        <title>Connecting structure to function with the recovery of over 1000 high-quality activated sludge metagenome-assembled genomes encoding full-length rRNA genes using long-read sequencing.</title>
        <authorList>
            <person name="Singleton C.M."/>
            <person name="Petriglieri F."/>
            <person name="Kristensen J.M."/>
            <person name="Kirkegaard R.H."/>
            <person name="Michaelsen T.Y."/>
            <person name="Andersen M.H."/>
            <person name="Karst S.M."/>
            <person name="Dueholm M.S."/>
            <person name="Nielsen P.H."/>
            <person name="Albertsen M."/>
        </authorList>
    </citation>
    <scope>NUCLEOTIDE SEQUENCE</scope>
    <source>
        <strain evidence="4">EsbW_18-Q3-R4-48_MAXAC.044</strain>
    </source>
</reference>
<dbReference type="SMART" id="SM00244">
    <property type="entry name" value="PHB"/>
    <property type="match status" value="1"/>
</dbReference>